<dbReference type="EMBL" id="GBXM01107727">
    <property type="protein sequence ID" value="JAH00850.1"/>
    <property type="molecule type" value="Transcribed_RNA"/>
</dbReference>
<evidence type="ECO:0000313" key="1">
    <source>
        <dbReference type="EMBL" id="JAH00850.1"/>
    </source>
</evidence>
<reference evidence="1" key="1">
    <citation type="submission" date="2014-11" db="EMBL/GenBank/DDBJ databases">
        <authorList>
            <person name="Amaro Gonzalez C."/>
        </authorList>
    </citation>
    <scope>NUCLEOTIDE SEQUENCE</scope>
</reference>
<name>A0A0E9P9X1_ANGAN</name>
<protein>
    <submittedName>
        <fullName evidence="1">Uncharacterized protein</fullName>
    </submittedName>
</protein>
<reference evidence="1" key="2">
    <citation type="journal article" date="2015" name="Fish Shellfish Immunol.">
        <title>Early steps in the European eel (Anguilla anguilla)-Vibrio vulnificus interaction in the gills: Role of the RtxA13 toxin.</title>
        <authorList>
            <person name="Callol A."/>
            <person name="Pajuelo D."/>
            <person name="Ebbesson L."/>
            <person name="Teles M."/>
            <person name="MacKenzie S."/>
            <person name="Amaro C."/>
        </authorList>
    </citation>
    <scope>NUCLEOTIDE SEQUENCE</scope>
</reference>
<sequence length="32" mass="3660">MQQKTDKIIQDTLTDIPRCLARRGEITVLESS</sequence>
<proteinExistence type="predicted"/>
<accession>A0A0E9P9X1</accession>
<dbReference type="AlphaFoldDB" id="A0A0E9P9X1"/>
<organism evidence="1">
    <name type="scientific">Anguilla anguilla</name>
    <name type="common">European freshwater eel</name>
    <name type="synonym">Muraena anguilla</name>
    <dbReference type="NCBI Taxonomy" id="7936"/>
    <lineage>
        <taxon>Eukaryota</taxon>
        <taxon>Metazoa</taxon>
        <taxon>Chordata</taxon>
        <taxon>Craniata</taxon>
        <taxon>Vertebrata</taxon>
        <taxon>Euteleostomi</taxon>
        <taxon>Actinopterygii</taxon>
        <taxon>Neopterygii</taxon>
        <taxon>Teleostei</taxon>
        <taxon>Anguilliformes</taxon>
        <taxon>Anguillidae</taxon>
        <taxon>Anguilla</taxon>
    </lineage>
</organism>